<dbReference type="EMBL" id="VTOW01000005">
    <property type="protein sequence ID" value="NKE73084.1"/>
    <property type="molecule type" value="Genomic_DNA"/>
</dbReference>
<dbReference type="GO" id="GO:0005886">
    <property type="term" value="C:plasma membrane"/>
    <property type="evidence" value="ECO:0007669"/>
    <property type="project" value="UniProtKB-SubCell"/>
</dbReference>
<evidence type="ECO:0000256" key="1">
    <source>
        <dbReference type="ARBA" id="ARBA00004162"/>
    </source>
</evidence>
<evidence type="ECO:0000256" key="2">
    <source>
        <dbReference type="ARBA" id="ARBA00008914"/>
    </source>
</evidence>
<evidence type="ECO:0000256" key="8">
    <source>
        <dbReference type="SAM" id="MobiDB-lite"/>
    </source>
</evidence>
<keyword evidence="12" id="KW-1185">Reference proteome</keyword>
<keyword evidence="6 7" id="KW-0472">Membrane</keyword>
<dbReference type="CDD" id="cd07185">
    <property type="entry name" value="OmpA_C-like"/>
    <property type="match status" value="1"/>
</dbReference>
<reference evidence="11 12" key="1">
    <citation type="journal article" date="2020" name="Nature">
        <title>Bacterial chemolithoautotrophy via manganese oxidation.</title>
        <authorList>
            <person name="Yu H."/>
            <person name="Leadbetter J.R."/>
        </authorList>
    </citation>
    <scope>NUCLEOTIDE SEQUENCE [LARGE SCALE GENOMIC DNA]</scope>
    <source>
        <strain evidence="11 12">Mn-1</strain>
    </source>
</reference>
<dbReference type="InterPro" id="IPR006665">
    <property type="entry name" value="OmpA-like"/>
</dbReference>
<evidence type="ECO:0000256" key="9">
    <source>
        <dbReference type="SAM" id="Phobius"/>
    </source>
</evidence>
<keyword evidence="5 9" id="KW-1133">Transmembrane helix</keyword>
<gene>
    <name evidence="11" type="ORF">MNODULE_20215</name>
</gene>
<dbReference type="Gene3D" id="3.30.1330.60">
    <property type="entry name" value="OmpA-like domain"/>
    <property type="match status" value="1"/>
</dbReference>
<dbReference type="SUPFAM" id="SSF103088">
    <property type="entry name" value="OmpA-like"/>
    <property type="match status" value="1"/>
</dbReference>
<comment type="subcellular location">
    <subcellularLocation>
        <location evidence="1">Cell membrane</location>
        <topology evidence="1">Single-pass membrane protein</topology>
    </subcellularLocation>
</comment>
<feature type="region of interest" description="Disordered" evidence="8">
    <location>
        <begin position="225"/>
        <end position="258"/>
    </location>
</feature>
<accession>A0A7X6DTV7</accession>
<protein>
    <submittedName>
        <fullName evidence="11">OmpA family protein</fullName>
    </submittedName>
</protein>
<dbReference type="PANTHER" id="PTHR30329:SF21">
    <property type="entry name" value="LIPOPROTEIN YIAD-RELATED"/>
    <property type="match status" value="1"/>
</dbReference>
<keyword evidence="3" id="KW-1003">Cell membrane</keyword>
<dbReference type="RefSeq" id="WP_168063030.1">
    <property type="nucleotide sequence ID" value="NZ_VTOW01000005.1"/>
</dbReference>
<evidence type="ECO:0000259" key="10">
    <source>
        <dbReference type="PROSITE" id="PS51123"/>
    </source>
</evidence>
<keyword evidence="4 9" id="KW-0812">Transmembrane</keyword>
<dbReference type="InterPro" id="IPR025713">
    <property type="entry name" value="MotB-like_N_dom"/>
</dbReference>
<proteinExistence type="inferred from homology"/>
<sequence>MKKKKHEEHENMERWLVSYADFITLLFAFFVVMYSTSSVREGKFRAVADSLNSAFHPIIAHSASNIRLSSKASGSEMFDIGLPLYKKLTANINTEDNPGGMKVIRDNRGVVIRISESLAFETGQSELLPEFRETLDHIAGLIIDAPNAILVEGHTDNIPIKTPFYPSNWELSATRATQIVRYFTTQHGMTPDRFSVAGYAEFRPIAVNDTLEGRAKNRRVEIVLLNPPEEKADPEFNPFPPPRGPDGSGADMKNPRSD</sequence>
<dbReference type="Proteomes" id="UP000534783">
    <property type="component" value="Unassembled WGS sequence"/>
</dbReference>
<feature type="domain" description="OmpA-like" evidence="10">
    <location>
        <begin position="107"/>
        <end position="228"/>
    </location>
</feature>
<comment type="similarity">
    <text evidence="2">Belongs to the MotB family.</text>
</comment>
<evidence type="ECO:0000256" key="4">
    <source>
        <dbReference type="ARBA" id="ARBA00022692"/>
    </source>
</evidence>
<dbReference type="InterPro" id="IPR050330">
    <property type="entry name" value="Bact_OuterMem_StrucFunc"/>
</dbReference>
<evidence type="ECO:0000313" key="12">
    <source>
        <dbReference type="Proteomes" id="UP000534783"/>
    </source>
</evidence>
<evidence type="ECO:0000256" key="7">
    <source>
        <dbReference type="PROSITE-ProRule" id="PRU00473"/>
    </source>
</evidence>
<comment type="caution">
    <text evidence="11">The sequence shown here is derived from an EMBL/GenBank/DDBJ whole genome shotgun (WGS) entry which is preliminary data.</text>
</comment>
<dbReference type="Pfam" id="PF00691">
    <property type="entry name" value="OmpA"/>
    <property type="match status" value="1"/>
</dbReference>
<evidence type="ECO:0000313" key="11">
    <source>
        <dbReference type="EMBL" id="NKE73084.1"/>
    </source>
</evidence>
<evidence type="ECO:0000256" key="3">
    <source>
        <dbReference type="ARBA" id="ARBA00022475"/>
    </source>
</evidence>
<evidence type="ECO:0000256" key="6">
    <source>
        <dbReference type="ARBA" id="ARBA00023136"/>
    </source>
</evidence>
<evidence type="ECO:0000256" key="5">
    <source>
        <dbReference type="ARBA" id="ARBA00022989"/>
    </source>
</evidence>
<organism evidence="11 12">
    <name type="scientific">Candidatus Manganitrophus noduliformans</name>
    <dbReference type="NCBI Taxonomy" id="2606439"/>
    <lineage>
        <taxon>Bacteria</taxon>
        <taxon>Pseudomonadati</taxon>
        <taxon>Nitrospirota</taxon>
        <taxon>Nitrospiria</taxon>
        <taxon>Candidatus Troglogloeales</taxon>
        <taxon>Candidatus Manganitrophaceae</taxon>
        <taxon>Candidatus Manganitrophus</taxon>
    </lineage>
</organism>
<dbReference type="AlphaFoldDB" id="A0A7X6DTV7"/>
<name>A0A7X6DTV7_9BACT</name>
<dbReference type="PANTHER" id="PTHR30329">
    <property type="entry name" value="STATOR ELEMENT OF FLAGELLAR MOTOR COMPLEX"/>
    <property type="match status" value="1"/>
</dbReference>
<dbReference type="Pfam" id="PF13677">
    <property type="entry name" value="MotB_plug"/>
    <property type="match status" value="1"/>
</dbReference>
<feature type="transmembrane region" description="Helical" evidence="9">
    <location>
        <begin position="16"/>
        <end position="35"/>
    </location>
</feature>
<dbReference type="PROSITE" id="PS51123">
    <property type="entry name" value="OMPA_2"/>
    <property type="match status" value="1"/>
</dbReference>
<dbReference type="InterPro" id="IPR036737">
    <property type="entry name" value="OmpA-like_sf"/>
</dbReference>